<dbReference type="EMBL" id="JAEKNS010000156">
    <property type="protein sequence ID" value="MBJ7596301.1"/>
    <property type="molecule type" value="Genomic_DNA"/>
</dbReference>
<name>A0A934N566_9BACT</name>
<dbReference type="Proteomes" id="UP000606991">
    <property type="component" value="Unassembled WGS sequence"/>
</dbReference>
<feature type="transmembrane region" description="Helical" evidence="1">
    <location>
        <begin position="75"/>
        <end position="100"/>
    </location>
</feature>
<accession>A0A934N566</accession>
<keyword evidence="1" id="KW-1133">Transmembrane helix</keyword>
<protein>
    <submittedName>
        <fullName evidence="2">Uncharacterized protein</fullName>
    </submittedName>
</protein>
<dbReference type="AlphaFoldDB" id="A0A934N566"/>
<proteinExistence type="predicted"/>
<reference evidence="2 3" key="1">
    <citation type="submission" date="2020-10" db="EMBL/GenBank/DDBJ databases">
        <title>Ca. Dormibacterota MAGs.</title>
        <authorList>
            <person name="Montgomery K."/>
        </authorList>
    </citation>
    <scope>NUCLEOTIDE SEQUENCE [LARGE SCALE GENOMIC DNA]</scope>
    <source>
        <strain evidence="2">SC8812_S17_18</strain>
    </source>
</reference>
<evidence type="ECO:0000313" key="2">
    <source>
        <dbReference type="EMBL" id="MBJ7596301.1"/>
    </source>
</evidence>
<organism evidence="2 3">
    <name type="scientific">Candidatus Aeolococcus gillhamiae</name>
    <dbReference type="NCBI Taxonomy" id="3127015"/>
    <lineage>
        <taxon>Bacteria</taxon>
        <taxon>Bacillati</taxon>
        <taxon>Candidatus Dormiibacterota</taxon>
        <taxon>Candidatus Dormibacteria</taxon>
        <taxon>Candidatus Aeolococcales</taxon>
        <taxon>Candidatus Aeolococcaceae</taxon>
        <taxon>Candidatus Aeolococcus</taxon>
    </lineage>
</organism>
<evidence type="ECO:0000256" key="1">
    <source>
        <dbReference type="SAM" id="Phobius"/>
    </source>
</evidence>
<keyword evidence="1" id="KW-0812">Transmembrane</keyword>
<dbReference type="RefSeq" id="WP_337314228.1">
    <property type="nucleotide sequence ID" value="NZ_JAEKNS010000156.1"/>
</dbReference>
<feature type="transmembrane region" description="Helical" evidence="1">
    <location>
        <begin position="47"/>
        <end position="69"/>
    </location>
</feature>
<gene>
    <name evidence="2" type="ORF">JF886_15845</name>
</gene>
<sequence length="142" mass="15106">MTTLPAATITDLNAPRFPPVTVLTVLSLGAVLTGGIYMVATFRTADSYALPVALLVASAALFVVSALLLARHRGFAWPLFIRVARWALLAYAVIAGMIEFSFIHNHVSGTPLLILSLMLVMFALDVPLSIGATVARFADPPN</sequence>
<comment type="caution">
    <text evidence="2">The sequence shown here is derived from an EMBL/GenBank/DDBJ whole genome shotgun (WGS) entry which is preliminary data.</text>
</comment>
<evidence type="ECO:0000313" key="3">
    <source>
        <dbReference type="Proteomes" id="UP000606991"/>
    </source>
</evidence>
<feature type="transmembrane region" description="Helical" evidence="1">
    <location>
        <begin position="20"/>
        <end position="40"/>
    </location>
</feature>
<feature type="transmembrane region" description="Helical" evidence="1">
    <location>
        <begin position="112"/>
        <end position="138"/>
    </location>
</feature>
<keyword evidence="1" id="KW-0472">Membrane</keyword>